<feature type="domain" description="Methyltransferase" evidence="1">
    <location>
        <begin position="31"/>
        <end position="122"/>
    </location>
</feature>
<dbReference type="PANTHER" id="PTHR43591:SF24">
    <property type="entry name" value="2-METHOXY-6-POLYPRENYL-1,4-BENZOQUINOL METHYLASE, MITOCHONDRIAL"/>
    <property type="match status" value="1"/>
</dbReference>
<proteinExistence type="predicted"/>
<dbReference type="InterPro" id="IPR041698">
    <property type="entry name" value="Methyltransf_25"/>
</dbReference>
<dbReference type="EMBL" id="LVJZ01000003">
    <property type="protein sequence ID" value="ODB98479.1"/>
    <property type="molecule type" value="Genomic_DNA"/>
</dbReference>
<gene>
    <name evidence="2" type="ORF">A3196_05165</name>
</gene>
<dbReference type="PANTHER" id="PTHR43591">
    <property type="entry name" value="METHYLTRANSFERASE"/>
    <property type="match status" value="1"/>
</dbReference>
<evidence type="ECO:0000259" key="1">
    <source>
        <dbReference type="Pfam" id="PF13649"/>
    </source>
</evidence>
<dbReference type="GO" id="GO:0008757">
    <property type="term" value="F:S-adenosylmethionine-dependent methyltransferase activity"/>
    <property type="evidence" value="ECO:0007669"/>
    <property type="project" value="InterPro"/>
</dbReference>
<accession>A0A1E2UUM5</accession>
<dbReference type="Proteomes" id="UP000094849">
    <property type="component" value="Unassembled WGS sequence"/>
</dbReference>
<dbReference type="Pfam" id="PF13649">
    <property type="entry name" value="Methyltransf_25"/>
    <property type="match status" value="1"/>
</dbReference>
<dbReference type="SUPFAM" id="SSF53335">
    <property type="entry name" value="S-adenosyl-L-methionine-dependent methyltransferases"/>
    <property type="match status" value="1"/>
</dbReference>
<protein>
    <recommendedName>
        <fullName evidence="1">Methyltransferase domain-containing protein</fullName>
    </recommendedName>
</protein>
<dbReference type="AlphaFoldDB" id="A0A1E2UUM5"/>
<dbReference type="CDD" id="cd02440">
    <property type="entry name" value="AdoMet_MTases"/>
    <property type="match status" value="1"/>
</dbReference>
<comment type="caution">
    <text evidence="2">The sequence shown here is derived from an EMBL/GenBank/DDBJ whole genome shotgun (WGS) entry which is preliminary data.</text>
</comment>
<evidence type="ECO:0000313" key="3">
    <source>
        <dbReference type="Proteomes" id="UP000094849"/>
    </source>
</evidence>
<sequence length="236" mass="27338">MVLDRPEAYVTGQELDLMEQLLRFDGMRGIELGCGAAWLTKTLARRYPDTRFIATEVDTIQHRKNLQESIGNLEFRLEGAESISEPDESQDAVWMLKSLHHVPTDLMVQAMDEIARVLKPGGYAYFSEPVYSGEFNALMSLIHDEKQVRQAAFNAICHLAERDDMTLQQQLFLNVPGCYESWEVFESRFLKVTHTRLDLDQQRYQQIRQAFSEHLGDDGAHFLKPHRIDLLRKQPR</sequence>
<evidence type="ECO:0000313" key="2">
    <source>
        <dbReference type="EMBL" id="ODB98479.1"/>
    </source>
</evidence>
<organism evidence="2 3">
    <name type="scientific">Candidatus Thiodiazotropha endoloripes</name>
    <dbReference type="NCBI Taxonomy" id="1818881"/>
    <lineage>
        <taxon>Bacteria</taxon>
        <taxon>Pseudomonadati</taxon>
        <taxon>Pseudomonadota</taxon>
        <taxon>Gammaproteobacteria</taxon>
        <taxon>Chromatiales</taxon>
        <taxon>Sedimenticolaceae</taxon>
        <taxon>Candidatus Thiodiazotropha</taxon>
    </lineage>
</organism>
<dbReference type="Gene3D" id="3.40.50.150">
    <property type="entry name" value="Vaccinia Virus protein VP39"/>
    <property type="match status" value="1"/>
</dbReference>
<dbReference type="InterPro" id="IPR029063">
    <property type="entry name" value="SAM-dependent_MTases_sf"/>
</dbReference>
<keyword evidence="3" id="KW-1185">Reference proteome</keyword>
<dbReference type="STRING" id="1818881.A3196_05165"/>
<reference evidence="2 3" key="1">
    <citation type="submission" date="2016-03" db="EMBL/GenBank/DDBJ databases">
        <title>Chemosynthetic sulphur-oxidizing symbionts of marine invertebrate animals are capable of nitrogen fixation.</title>
        <authorList>
            <person name="Petersen J.M."/>
            <person name="Kemper A."/>
            <person name="Gruber-Vodicka H."/>
            <person name="Cardini U."/>
            <person name="Geest Mvander."/>
            <person name="Kleiner M."/>
            <person name="Bulgheresi S."/>
            <person name="Fussmann M."/>
            <person name="Herbold C."/>
            <person name="Seah B.K.B."/>
            <person name="Antony C.Paul."/>
            <person name="Liu D."/>
            <person name="Belitz A."/>
            <person name="Weber M."/>
        </authorList>
    </citation>
    <scope>NUCLEOTIDE SEQUENCE [LARGE SCALE GENOMIC DNA]</scope>
    <source>
        <strain evidence="2">G_D</strain>
    </source>
</reference>
<name>A0A1E2UUM5_9GAMM</name>